<feature type="compositionally biased region" description="Polar residues" evidence="4">
    <location>
        <begin position="9"/>
        <end position="23"/>
    </location>
</feature>
<evidence type="ECO:0000259" key="5">
    <source>
        <dbReference type="PROSITE" id="PS50090"/>
    </source>
</evidence>
<keyword evidence="2" id="KW-0238">DNA-binding</keyword>
<evidence type="ECO:0000256" key="3">
    <source>
        <dbReference type="ARBA" id="ARBA00023242"/>
    </source>
</evidence>
<dbReference type="Gene3D" id="1.10.10.60">
    <property type="entry name" value="Homeodomain-like"/>
    <property type="match status" value="2"/>
</dbReference>
<keyword evidence="3" id="KW-0539">Nucleus</keyword>
<dbReference type="GO" id="GO:0003677">
    <property type="term" value="F:DNA binding"/>
    <property type="evidence" value="ECO:0007669"/>
    <property type="project" value="UniProtKB-KW"/>
</dbReference>
<evidence type="ECO:0000313" key="8">
    <source>
        <dbReference type="Proteomes" id="UP000541444"/>
    </source>
</evidence>
<dbReference type="GO" id="GO:0005634">
    <property type="term" value="C:nucleus"/>
    <property type="evidence" value="ECO:0007669"/>
    <property type="project" value="UniProtKB-SubCell"/>
</dbReference>
<name>A0A7J7P8S2_9MAGN</name>
<dbReference type="InterPro" id="IPR009057">
    <property type="entry name" value="Homeodomain-like_sf"/>
</dbReference>
<comment type="subcellular location">
    <subcellularLocation>
        <location evidence="1">Nucleus</location>
    </subcellularLocation>
</comment>
<dbReference type="InterPro" id="IPR015495">
    <property type="entry name" value="Myb_TF_plants"/>
</dbReference>
<dbReference type="AlphaFoldDB" id="A0A7J7P8S2"/>
<dbReference type="PANTHER" id="PTHR47999">
    <property type="entry name" value="TRANSCRIPTION FACTOR MYB8-RELATED-RELATED"/>
    <property type="match status" value="1"/>
</dbReference>
<comment type="caution">
    <text evidence="7">The sequence shown here is derived from an EMBL/GenBank/DDBJ whole genome shotgun (WGS) entry which is preliminary data.</text>
</comment>
<feature type="domain" description="HTH myb-type" evidence="6">
    <location>
        <begin position="39"/>
        <end position="90"/>
    </location>
</feature>
<evidence type="ECO:0000259" key="6">
    <source>
        <dbReference type="PROSITE" id="PS51294"/>
    </source>
</evidence>
<gene>
    <name evidence="7" type="ORF">GIB67_003304</name>
</gene>
<evidence type="ECO:0000256" key="4">
    <source>
        <dbReference type="SAM" id="MobiDB-lite"/>
    </source>
</evidence>
<dbReference type="InterPro" id="IPR001005">
    <property type="entry name" value="SANT/Myb"/>
</dbReference>
<keyword evidence="8" id="KW-1185">Reference proteome</keyword>
<dbReference type="SMART" id="SM00717">
    <property type="entry name" value="SANT"/>
    <property type="match status" value="2"/>
</dbReference>
<dbReference type="OrthoDB" id="2143914at2759"/>
<feature type="domain" description="HTH myb-type" evidence="6">
    <location>
        <begin position="92"/>
        <end position="144"/>
    </location>
</feature>
<proteinExistence type="predicted"/>
<accession>A0A7J7P8S2</accession>
<dbReference type="InterPro" id="IPR017930">
    <property type="entry name" value="Myb_dom"/>
</dbReference>
<dbReference type="SUPFAM" id="SSF46689">
    <property type="entry name" value="Homeodomain-like"/>
    <property type="match status" value="1"/>
</dbReference>
<dbReference type="PROSITE" id="PS51294">
    <property type="entry name" value="HTH_MYB"/>
    <property type="match status" value="2"/>
</dbReference>
<sequence>MPHNHTKDTNYISHPKSSSSKGQDLSLPVSVAPMEGGGKHKRGLWTLEEDKLLMEYIREHGNGRWSRVSKITGLKRGGKSCRLRWINNLSLTVKKGNFSKDEEDIIIRLHKLLGNRWSLIAGRIRGRTGNQIKNHWNTHLSKKFEIKKERTNPIFHRYHWLEAIGKP</sequence>
<dbReference type="CDD" id="cd00167">
    <property type="entry name" value="SANT"/>
    <property type="match status" value="2"/>
</dbReference>
<reference evidence="7 8" key="1">
    <citation type="journal article" date="2020" name="IScience">
        <title>Genome Sequencing of the Endangered Kingdonia uniflora (Circaeasteraceae, Ranunculales) Reveals Potential Mechanisms of Evolutionary Specialization.</title>
        <authorList>
            <person name="Sun Y."/>
            <person name="Deng T."/>
            <person name="Zhang A."/>
            <person name="Moore M.J."/>
            <person name="Landis J.B."/>
            <person name="Lin N."/>
            <person name="Zhang H."/>
            <person name="Zhang X."/>
            <person name="Huang J."/>
            <person name="Zhang X."/>
            <person name="Sun H."/>
            <person name="Wang H."/>
        </authorList>
    </citation>
    <scope>NUCLEOTIDE SEQUENCE [LARGE SCALE GENOMIC DNA]</scope>
    <source>
        <strain evidence="7">TB1705</strain>
        <tissue evidence="7">Leaf</tissue>
    </source>
</reference>
<organism evidence="7 8">
    <name type="scientific">Kingdonia uniflora</name>
    <dbReference type="NCBI Taxonomy" id="39325"/>
    <lineage>
        <taxon>Eukaryota</taxon>
        <taxon>Viridiplantae</taxon>
        <taxon>Streptophyta</taxon>
        <taxon>Embryophyta</taxon>
        <taxon>Tracheophyta</taxon>
        <taxon>Spermatophyta</taxon>
        <taxon>Magnoliopsida</taxon>
        <taxon>Ranunculales</taxon>
        <taxon>Circaeasteraceae</taxon>
        <taxon>Kingdonia</taxon>
    </lineage>
</organism>
<feature type="domain" description="Myb-like" evidence="5">
    <location>
        <begin position="90"/>
        <end position="140"/>
    </location>
</feature>
<dbReference type="Proteomes" id="UP000541444">
    <property type="component" value="Unassembled WGS sequence"/>
</dbReference>
<evidence type="ECO:0000256" key="2">
    <source>
        <dbReference type="ARBA" id="ARBA00023125"/>
    </source>
</evidence>
<dbReference type="EMBL" id="JACGCM010000140">
    <property type="protein sequence ID" value="KAF6175816.1"/>
    <property type="molecule type" value="Genomic_DNA"/>
</dbReference>
<dbReference type="PANTHER" id="PTHR47999:SF59">
    <property type="entry name" value="TRANSCRIPTION FACTOR WER-LIKE"/>
    <property type="match status" value="1"/>
</dbReference>
<evidence type="ECO:0000256" key="1">
    <source>
        <dbReference type="ARBA" id="ARBA00004123"/>
    </source>
</evidence>
<dbReference type="Pfam" id="PF00249">
    <property type="entry name" value="Myb_DNA-binding"/>
    <property type="match status" value="2"/>
</dbReference>
<dbReference type="PROSITE" id="PS50090">
    <property type="entry name" value="MYB_LIKE"/>
    <property type="match status" value="2"/>
</dbReference>
<evidence type="ECO:0000313" key="7">
    <source>
        <dbReference type="EMBL" id="KAF6175816.1"/>
    </source>
</evidence>
<feature type="region of interest" description="Disordered" evidence="4">
    <location>
        <begin position="1"/>
        <end position="37"/>
    </location>
</feature>
<feature type="domain" description="Myb-like" evidence="5">
    <location>
        <begin position="37"/>
        <end position="89"/>
    </location>
</feature>
<protein>
    <submittedName>
        <fullName evidence="7">Uncharacterized protein</fullName>
    </submittedName>
</protein>